<evidence type="ECO:0000256" key="3">
    <source>
        <dbReference type="ARBA" id="ARBA00022475"/>
    </source>
</evidence>
<evidence type="ECO:0000256" key="6">
    <source>
        <dbReference type="ARBA" id="ARBA00023136"/>
    </source>
</evidence>
<comment type="subcellular location">
    <subcellularLocation>
        <location evidence="1">Cell membrane</location>
        <topology evidence="1">Multi-pass membrane protein</topology>
    </subcellularLocation>
</comment>
<keyword evidence="4 7" id="KW-0812">Transmembrane</keyword>
<feature type="transmembrane region" description="Helical" evidence="7">
    <location>
        <begin position="60"/>
        <end position="78"/>
    </location>
</feature>
<dbReference type="GO" id="GO:0020037">
    <property type="term" value="F:heme binding"/>
    <property type="evidence" value="ECO:0007669"/>
    <property type="project" value="TreeGrafter"/>
</dbReference>
<keyword evidence="5 7" id="KW-1133">Transmembrane helix</keyword>
<name>A0A3B4AXK0_9GOBI</name>
<dbReference type="PANTHER" id="PTHR10924:SF3">
    <property type="entry name" value="HEME TRANSPORTER FLVCR2"/>
    <property type="match status" value="1"/>
</dbReference>
<dbReference type="GO" id="GO:0005886">
    <property type="term" value="C:plasma membrane"/>
    <property type="evidence" value="ECO:0007669"/>
    <property type="project" value="UniProtKB-SubCell"/>
</dbReference>
<reference evidence="8" key="2">
    <citation type="submission" date="2025-09" db="UniProtKB">
        <authorList>
            <consortium name="Ensembl"/>
        </authorList>
    </citation>
    <scope>IDENTIFICATION</scope>
</reference>
<dbReference type="GO" id="GO:0097037">
    <property type="term" value="P:heme export"/>
    <property type="evidence" value="ECO:0007669"/>
    <property type="project" value="TreeGrafter"/>
</dbReference>
<evidence type="ECO:0000256" key="1">
    <source>
        <dbReference type="ARBA" id="ARBA00004651"/>
    </source>
</evidence>
<organism evidence="8 9">
    <name type="scientific">Periophthalmus magnuspinnatus</name>
    <dbReference type="NCBI Taxonomy" id="409849"/>
    <lineage>
        <taxon>Eukaryota</taxon>
        <taxon>Metazoa</taxon>
        <taxon>Chordata</taxon>
        <taxon>Craniata</taxon>
        <taxon>Vertebrata</taxon>
        <taxon>Euteleostomi</taxon>
        <taxon>Actinopterygii</taxon>
        <taxon>Neopterygii</taxon>
        <taxon>Teleostei</taxon>
        <taxon>Neoteleostei</taxon>
        <taxon>Acanthomorphata</taxon>
        <taxon>Gobiaria</taxon>
        <taxon>Gobiiformes</taxon>
        <taxon>Gobioidei</taxon>
        <taxon>Gobiidae</taxon>
        <taxon>Oxudercinae</taxon>
        <taxon>Periophthalmus</taxon>
    </lineage>
</organism>
<evidence type="ECO:0000256" key="5">
    <source>
        <dbReference type="ARBA" id="ARBA00022989"/>
    </source>
</evidence>
<keyword evidence="9" id="KW-1185">Reference proteome</keyword>
<dbReference type="Ensembl" id="ENSPMGT00000022672.1">
    <property type="protein sequence ID" value="ENSPMGP00000021279.1"/>
    <property type="gene ID" value="ENSPMGG00000017232.1"/>
</dbReference>
<dbReference type="PANTHER" id="PTHR10924">
    <property type="entry name" value="MAJOR FACILITATOR SUPERFAMILY PROTEIN-RELATED"/>
    <property type="match status" value="1"/>
</dbReference>
<evidence type="ECO:0000256" key="2">
    <source>
        <dbReference type="ARBA" id="ARBA00022448"/>
    </source>
</evidence>
<evidence type="ECO:0000256" key="7">
    <source>
        <dbReference type="SAM" id="Phobius"/>
    </source>
</evidence>
<keyword evidence="2" id="KW-0813">Transport</keyword>
<protein>
    <submittedName>
        <fullName evidence="8">Uncharacterized protein</fullName>
    </submittedName>
</protein>
<keyword evidence="6 7" id="KW-0472">Membrane</keyword>
<sequence length="140" mass="16392">MGKEWKIKAAKENAPGLASLEWSPRPLGISCGSRLDIESINGGLTQFMPKAKTKLYHRRWFMLFLFSLLSACNSFMWLEYGIISNIFMRFYSVDRRLIVIWPCFCQQDFNVYYYNLFERAAVTNGSWRIQTIIGFSLHLI</sequence>
<reference evidence="8" key="1">
    <citation type="submission" date="2025-08" db="UniProtKB">
        <authorList>
            <consortium name="Ensembl"/>
        </authorList>
    </citation>
    <scope>IDENTIFICATION</scope>
</reference>
<evidence type="ECO:0000313" key="8">
    <source>
        <dbReference type="Ensembl" id="ENSPMGP00000021279.1"/>
    </source>
</evidence>
<dbReference type="GO" id="GO:0015232">
    <property type="term" value="F:heme transmembrane transporter activity"/>
    <property type="evidence" value="ECO:0007669"/>
    <property type="project" value="TreeGrafter"/>
</dbReference>
<proteinExistence type="predicted"/>
<accession>A0A3B4AXK0</accession>
<dbReference type="InterPro" id="IPR049680">
    <property type="entry name" value="FLVCR1-2_SLC49-like"/>
</dbReference>
<dbReference type="Proteomes" id="UP000261520">
    <property type="component" value="Unplaced"/>
</dbReference>
<keyword evidence="3" id="KW-1003">Cell membrane</keyword>
<dbReference type="AlphaFoldDB" id="A0A3B4AXK0"/>
<evidence type="ECO:0000256" key="4">
    <source>
        <dbReference type="ARBA" id="ARBA00022692"/>
    </source>
</evidence>
<evidence type="ECO:0000313" key="9">
    <source>
        <dbReference type="Proteomes" id="UP000261520"/>
    </source>
</evidence>